<evidence type="ECO:0000313" key="2">
    <source>
        <dbReference type="EMBL" id="OWM66489.1"/>
    </source>
</evidence>
<feature type="transmembrane region" description="Helical" evidence="1">
    <location>
        <begin position="41"/>
        <end position="58"/>
    </location>
</feature>
<protein>
    <submittedName>
        <fullName evidence="2">Uncharacterized protein</fullName>
    </submittedName>
</protein>
<proteinExistence type="predicted"/>
<sequence length="65" mass="6747">MAQGAENGSLALGRGKLAWPAVCRVIGRMLDDLCRSLGGDGLIAVFTGMLLLVTVAIVKRCCGLD</sequence>
<dbReference type="AlphaFoldDB" id="A0A218W1V5"/>
<dbReference type="Proteomes" id="UP000197138">
    <property type="component" value="Unassembled WGS sequence"/>
</dbReference>
<keyword evidence="1" id="KW-0472">Membrane</keyword>
<gene>
    <name evidence="2" type="ORF">CDL15_Pgr013706</name>
</gene>
<name>A0A218W1V5_PUNGR</name>
<comment type="caution">
    <text evidence="2">The sequence shown here is derived from an EMBL/GenBank/DDBJ whole genome shotgun (WGS) entry which is preliminary data.</text>
</comment>
<evidence type="ECO:0000256" key="1">
    <source>
        <dbReference type="SAM" id="Phobius"/>
    </source>
</evidence>
<organism evidence="2 3">
    <name type="scientific">Punica granatum</name>
    <name type="common">Pomegranate</name>
    <dbReference type="NCBI Taxonomy" id="22663"/>
    <lineage>
        <taxon>Eukaryota</taxon>
        <taxon>Viridiplantae</taxon>
        <taxon>Streptophyta</taxon>
        <taxon>Embryophyta</taxon>
        <taxon>Tracheophyta</taxon>
        <taxon>Spermatophyta</taxon>
        <taxon>Magnoliopsida</taxon>
        <taxon>eudicotyledons</taxon>
        <taxon>Gunneridae</taxon>
        <taxon>Pentapetalae</taxon>
        <taxon>rosids</taxon>
        <taxon>malvids</taxon>
        <taxon>Myrtales</taxon>
        <taxon>Lythraceae</taxon>
        <taxon>Punica</taxon>
    </lineage>
</organism>
<keyword evidence="1" id="KW-1133">Transmembrane helix</keyword>
<keyword evidence="1" id="KW-0812">Transmembrane</keyword>
<reference evidence="3" key="1">
    <citation type="journal article" date="2017" name="Plant J.">
        <title>The pomegranate (Punica granatum L.) genome and the genomics of punicalagin biosynthesis.</title>
        <authorList>
            <person name="Qin G."/>
            <person name="Xu C."/>
            <person name="Ming R."/>
            <person name="Tang H."/>
            <person name="Guyot R."/>
            <person name="Kramer E.M."/>
            <person name="Hu Y."/>
            <person name="Yi X."/>
            <person name="Qi Y."/>
            <person name="Xu X."/>
            <person name="Gao Z."/>
            <person name="Pan H."/>
            <person name="Jian J."/>
            <person name="Tian Y."/>
            <person name="Yue Z."/>
            <person name="Xu Y."/>
        </authorList>
    </citation>
    <scope>NUCLEOTIDE SEQUENCE [LARGE SCALE GENOMIC DNA]</scope>
    <source>
        <strain evidence="3">cv. Dabenzi</strain>
    </source>
</reference>
<evidence type="ECO:0000313" key="3">
    <source>
        <dbReference type="Proteomes" id="UP000197138"/>
    </source>
</evidence>
<accession>A0A218W1V5</accession>
<dbReference type="EMBL" id="MTKT01005554">
    <property type="protein sequence ID" value="OWM66489.1"/>
    <property type="molecule type" value="Genomic_DNA"/>
</dbReference>